<sequence length="254" mass="28712">MSYTVSSKGPVPGPFPPATHGFLYFHPDAHNPLQSQIRFRVTQDHDPTRSFSSGHDLTYGSGFTWHIPLTRAAQSPKLREMLVRDGLIDDALVAQLQARPLSRLEFYRLKRSVSVLDQPFIFDLTNRTLSLVVRVAGQVRRYHTDGPLRYYLGKDKYLVHEAGSALCRLERSTLPQHAGRRIVVMRLLKILQPPKRCSDLPRMCNVSVPAEGELFAFGQRAWYRDVDKPGKGNEILRLLYDAPDDGEQASGQSS</sequence>
<reference evidence="1 2" key="1">
    <citation type="submission" date="2019-02" db="EMBL/GenBank/DDBJ databases">
        <title>Genome sequencing of the rare red list fungi Hericium alpestre (H. flagellum).</title>
        <authorList>
            <person name="Buettner E."/>
            <person name="Kellner H."/>
        </authorList>
    </citation>
    <scope>NUCLEOTIDE SEQUENCE [LARGE SCALE GENOMIC DNA]</scope>
    <source>
        <strain evidence="1 2">DSM 108284</strain>
    </source>
</reference>
<dbReference type="OrthoDB" id="2750929at2759"/>
<dbReference type="EMBL" id="SFCI01001449">
    <property type="protein sequence ID" value="TFY75743.1"/>
    <property type="molecule type" value="Genomic_DNA"/>
</dbReference>
<name>A0A4Y9ZP14_9AGAM</name>
<evidence type="ECO:0000313" key="1">
    <source>
        <dbReference type="EMBL" id="TFY75743.1"/>
    </source>
</evidence>
<proteinExistence type="predicted"/>
<dbReference type="AlphaFoldDB" id="A0A4Y9ZP14"/>
<comment type="caution">
    <text evidence="1">The sequence shown here is derived from an EMBL/GenBank/DDBJ whole genome shotgun (WGS) entry which is preliminary data.</text>
</comment>
<evidence type="ECO:0000313" key="2">
    <source>
        <dbReference type="Proteomes" id="UP000298061"/>
    </source>
</evidence>
<protein>
    <submittedName>
        <fullName evidence="1">Uncharacterized protein</fullName>
    </submittedName>
</protein>
<accession>A0A4Y9ZP14</accession>
<organism evidence="1 2">
    <name type="scientific">Hericium alpestre</name>
    <dbReference type="NCBI Taxonomy" id="135208"/>
    <lineage>
        <taxon>Eukaryota</taxon>
        <taxon>Fungi</taxon>
        <taxon>Dikarya</taxon>
        <taxon>Basidiomycota</taxon>
        <taxon>Agaricomycotina</taxon>
        <taxon>Agaricomycetes</taxon>
        <taxon>Russulales</taxon>
        <taxon>Hericiaceae</taxon>
        <taxon>Hericium</taxon>
    </lineage>
</organism>
<keyword evidence="2" id="KW-1185">Reference proteome</keyword>
<dbReference type="Proteomes" id="UP000298061">
    <property type="component" value="Unassembled WGS sequence"/>
</dbReference>
<gene>
    <name evidence="1" type="ORF">EWM64_g8270</name>
</gene>